<name>A0A1B6F8S0_9HEMI</name>
<evidence type="ECO:0000313" key="2">
    <source>
        <dbReference type="EMBL" id="JAS46303.1"/>
    </source>
</evidence>
<evidence type="ECO:0000256" key="1">
    <source>
        <dbReference type="SAM" id="MobiDB-lite"/>
    </source>
</evidence>
<reference evidence="2" key="1">
    <citation type="submission" date="2015-11" db="EMBL/GenBank/DDBJ databases">
        <title>De novo transcriptome assembly of four potential Pierce s Disease insect vectors from Arizona vineyards.</title>
        <authorList>
            <person name="Tassone E.E."/>
        </authorList>
    </citation>
    <scope>NUCLEOTIDE SEQUENCE</scope>
</reference>
<protein>
    <submittedName>
        <fullName evidence="2">Uncharacterized protein</fullName>
    </submittedName>
</protein>
<feature type="region of interest" description="Disordered" evidence="1">
    <location>
        <begin position="309"/>
        <end position="343"/>
    </location>
</feature>
<organism evidence="2">
    <name type="scientific">Cuerna arida</name>
    <dbReference type="NCBI Taxonomy" id="1464854"/>
    <lineage>
        <taxon>Eukaryota</taxon>
        <taxon>Metazoa</taxon>
        <taxon>Ecdysozoa</taxon>
        <taxon>Arthropoda</taxon>
        <taxon>Hexapoda</taxon>
        <taxon>Insecta</taxon>
        <taxon>Pterygota</taxon>
        <taxon>Neoptera</taxon>
        <taxon>Paraneoptera</taxon>
        <taxon>Hemiptera</taxon>
        <taxon>Auchenorrhyncha</taxon>
        <taxon>Membracoidea</taxon>
        <taxon>Cicadellidae</taxon>
        <taxon>Cicadellinae</taxon>
        <taxon>Proconiini</taxon>
        <taxon>Cuerna</taxon>
    </lineage>
</organism>
<dbReference type="PANTHER" id="PTHR33480:SF5">
    <property type="entry name" value="SI:DKEY-51D8.9"/>
    <property type="match status" value="1"/>
</dbReference>
<accession>A0A1B6F8S0</accession>
<feature type="region of interest" description="Disordered" evidence="1">
    <location>
        <begin position="601"/>
        <end position="631"/>
    </location>
</feature>
<dbReference type="EMBL" id="GECZ01023466">
    <property type="protein sequence ID" value="JAS46303.1"/>
    <property type="molecule type" value="Transcribed_RNA"/>
</dbReference>
<dbReference type="AlphaFoldDB" id="A0A1B6F8S0"/>
<sequence>GRATQDNYSDYLPCEHCLGFYKLKELTKHSTRCPLNPILKLGGKTKYKSSGKDFGLVGLSVKNGAEILPKIIVAMKVDKVKQLICQDDLIMKFGAYNAEKMKIKPNLYKDTAYKMRQLGLLVMDSRNIDNTVRTLQDCLHAKNFLCVLTATKERSLTKSKQKLGEMYFNSLRLLIRITCLIVKNESINENNERKRRDIDKFLLLLRKEFFLTEQDKKLIGLTQLKATCNVKSPKGSKIKNIIKKWSKEELETISSFFSTYITNLQLPGKIDIEKCIQENECLATRGWVSIKSKIRDILKIESKKQSEQKCENNSTLTSDTHTGTVESKENTSNVAESKINSKEKDINSPTRIHKEKENHWVSEEELDFCLNQLCSNVHTAEASNKVTENDHQIIHVPCNKTPVMLTDTCKKDSRPNCDSDEERTYLLLGACDLPQNITDDKGNIINSRITEKCCSNSDSENKTGSIKPNNEISDQNYHRNLKKHLPYDDNLKKLSKDTHIGEANNNKILSTFSYKNVELSNNNNDNKKGKVKKKCMKREWTEEENEAIIEFFKDNLKSGKIPSKYESEDCIKENECLESRDWISVKSKVYNLIVQLKKRKRNSEITSNREKNKTTGNQITLKTNKDNDLSNTNLKRKKYTEKRQWSAEENKAIEIFFSKHIQENIVPGKRDCEECIGLYSCLTERSWITVKSKVHNLITSKKRRLSD</sequence>
<proteinExistence type="predicted"/>
<feature type="non-terminal residue" evidence="2">
    <location>
        <position position="1"/>
    </location>
</feature>
<dbReference type="PANTHER" id="PTHR33480">
    <property type="entry name" value="SET DOMAIN-CONTAINING PROTEIN-RELATED"/>
    <property type="match status" value="1"/>
</dbReference>
<gene>
    <name evidence="2" type="ORF">g.9564</name>
</gene>
<feature type="compositionally biased region" description="Polar residues" evidence="1">
    <location>
        <begin position="311"/>
        <end position="335"/>
    </location>
</feature>